<dbReference type="GO" id="GO:0051536">
    <property type="term" value="F:iron-sulfur cluster binding"/>
    <property type="evidence" value="ECO:0007669"/>
    <property type="project" value="UniProtKB-KW"/>
</dbReference>
<dbReference type="PANTHER" id="PTHR30548">
    <property type="entry name" value="2-HYDROXYGLUTARYL-COA DEHYDRATASE, D-COMPONENT-RELATED"/>
    <property type="match status" value="1"/>
</dbReference>
<dbReference type="Gene3D" id="3.40.50.11890">
    <property type="match status" value="1"/>
</dbReference>
<dbReference type="InterPro" id="IPR010327">
    <property type="entry name" value="FldB/FldC_alpha/beta"/>
</dbReference>
<gene>
    <name evidence="8" type="ORF">HMPREF9628_00571</name>
    <name evidence="7" type="ORF">HMPREF9629_01922</name>
    <name evidence="6" type="ORF">HMPREF9630_01094</name>
</gene>
<dbReference type="BioCyc" id="EBAC796937-HMP:GMGH-1930-MONOMER"/>
<evidence type="ECO:0000313" key="7">
    <source>
        <dbReference type="EMBL" id="EHL15427.1"/>
    </source>
</evidence>
<organism evidence="7 10">
    <name type="scientific">Peptoanaerobacter stomatis</name>
    <dbReference type="NCBI Taxonomy" id="796937"/>
    <lineage>
        <taxon>Bacteria</taxon>
        <taxon>Bacillati</taxon>
        <taxon>Bacillota</taxon>
        <taxon>Clostridia</taxon>
        <taxon>Peptostreptococcales</taxon>
        <taxon>Filifactoraceae</taxon>
        <taxon>Peptoanaerobacter</taxon>
    </lineage>
</organism>
<dbReference type="PANTHER" id="PTHR30548:SF5">
    <property type="entry name" value="SUBUNIT OF OXYGEN-SENSITIVE 2-HYDROXYISOCAPROYL-COA DEHYDRATASE"/>
    <property type="match status" value="1"/>
</dbReference>
<keyword evidence="5" id="KW-0411">Iron-sulfur</keyword>
<proteinExistence type="inferred from homology"/>
<comment type="similarity">
    <text evidence="2">Belongs to the FldB/FldC dehydratase alpha/beta subunit family.</text>
</comment>
<keyword evidence="3" id="KW-0479">Metal-binding</keyword>
<evidence type="ECO:0000256" key="5">
    <source>
        <dbReference type="ARBA" id="ARBA00023014"/>
    </source>
</evidence>
<dbReference type="STRING" id="796937.HMPREF9630_01094"/>
<dbReference type="Proteomes" id="UP000006437">
    <property type="component" value="Unassembled WGS sequence"/>
</dbReference>
<evidence type="ECO:0000256" key="1">
    <source>
        <dbReference type="ARBA" id="ARBA00001966"/>
    </source>
</evidence>
<dbReference type="EMBL" id="AFZE01000014">
    <property type="protein sequence ID" value="EHL15427.1"/>
    <property type="molecule type" value="Genomic_DNA"/>
</dbReference>
<evidence type="ECO:0000313" key="10">
    <source>
        <dbReference type="Proteomes" id="UP000006437"/>
    </source>
</evidence>
<dbReference type="GO" id="GO:0016836">
    <property type="term" value="F:hydro-lyase activity"/>
    <property type="evidence" value="ECO:0007669"/>
    <property type="project" value="UniProtKB-ARBA"/>
</dbReference>
<protein>
    <submittedName>
        <fullName evidence="6">Benzoyl-CoA reductase, subunit C</fullName>
    </submittedName>
</protein>
<evidence type="ECO:0000256" key="3">
    <source>
        <dbReference type="ARBA" id="ARBA00022723"/>
    </source>
</evidence>
<accession>G9X0I6</accession>
<keyword evidence="4" id="KW-0408">Iron</keyword>
<sequence>MLKQLLEKCEDIALNPKKYVCDYIEKSGKKAIGMIPVFGPEELVDAAGMFPVGLWGGYNVKLDLSKQYFPAFCASIVHAIIELGLNGTYNMLSGVVMPGMSDTLISLSQNWRSGVKNIPSIFIVYPQNRKLDCGVEYLVEELEFVKDKLEAICGHEIKDEEIQESIKLYNEHRALMREFSMLASSHPNTIKNRDRSFVFKSAYFIPKKDHTEMVKQINEELKKLPEEKYDGKKIVVAGLIFDDLNILDILEQNKIRIVGDYLAHESVQYNTDVPEVGKNALERLANQWKNIEGFSAAYEPNKLVGELSIELMKKTKADGAMFAQTKFSDLDEYDMPLFVKDMRDAHLPVLAIEVDQQDANSEQIRTKIQTFAEML</sequence>
<dbReference type="Pfam" id="PF06050">
    <property type="entry name" value="HGD-D"/>
    <property type="match status" value="1"/>
</dbReference>
<comment type="caution">
    <text evidence="7">The sequence shown here is derived from an EMBL/GenBank/DDBJ whole genome shotgun (WGS) entry which is preliminary data.</text>
</comment>
<dbReference type="EMBL" id="AFZF02000004">
    <property type="protein sequence ID" value="EHL14645.1"/>
    <property type="molecule type" value="Genomic_DNA"/>
</dbReference>
<evidence type="ECO:0000313" key="6">
    <source>
        <dbReference type="EMBL" id="EHL14645.1"/>
    </source>
</evidence>
<dbReference type="Proteomes" id="UP000003379">
    <property type="component" value="Unassembled WGS sequence"/>
</dbReference>
<evidence type="ECO:0000313" key="8">
    <source>
        <dbReference type="EMBL" id="EHL17461.1"/>
    </source>
</evidence>
<dbReference type="RefSeq" id="WP_009526151.1">
    <property type="nucleotide sequence ID" value="NZ_JBQMYE010000053.1"/>
</dbReference>
<dbReference type="Gene3D" id="3.40.50.11900">
    <property type="match status" value="1"/>
</dbReference>
<reference evidence="8 9" key="2">
    <citation type="submission" date="2011-08" db="EMBL/GenBank/DDBJ databases">
        <title>The Genome Sequence of Eubacteriaceae bacterium CM5.</title>
        <authorList>
            <consortium name="The Broad Institute Genome Sequencing Platform"/>
            <person name="Earl A."/>
            <person name="Ward D."/>
            <person name="Feldgarden M."/>
            <person name="Gevers D."/>
            <person name="Sizova M."/>
            <person name="Hazen A."/>
            <person name="Epstein S."/>
            <person name="Young S.K."/>
            <person name="Zeng Q."/>
            <person name="Gargeya S."/>
            <person name="Fitzgerald M."/>
            <person name="Haas B."/>
            <person name="Abouelleil A."/>
            <person name="Alvarado L."/>
            <person name="Arachchi H.M."/>
            <person name="Berlin A."/>
            <person name="Brown A."/>
            <person name="Chapman S.B."/>
            <person name="Chen Z."/>
            <person name="Dunbar C."/>
            <person name="Freedman E."/>
            <person name="Gearin G."/>
            <person name="Gellesch M."/>
            <person name="Goldberg J."/>
            <person name="Griggs A."/>
            <person name="Gujja S."/>
            <person name="Heiman D."/>
            <person name="Howarth C."/>
            <person name="Larson L."/>
            <person name="Lui A."/>
            <person name="MacDonald P.J.P."/>
            <person name="Montmayeur A."/>
            <person name="Murphy C."/>
            <person name="Neiman D."/>
            <person name="Pearson M."/>
            <person name="Priest M."/>
            <person name="Roberts A."/>
            <person name="Saif S."/>
            <person name="Shea T."/>
            <person name="Shenoy N."/>
            <person name="Sisk P."/>
            <person name="Stolte C."/>
            <person name="Sykes S."/>
            <person name="Wortman J."/>
            <person name="Nusbaum C."/>
            <person name="Birren B."/>
        </authorList>
    </citation>
    <scope>NUCLEOTIDE SEQUENCE [LARGE SCALE GENOMIC DNA]</scope>
    <source>
        <strain evidence="8 9">CM5</strain>
    </source>
</reference>
<comment type="cofactor">
    <cofactor evidence="1">
        <name>[4Fe-4S] cluster</name>
        <dbReference type="ChEBI" id="CHEBI:49883"/>
    </cofactor>
</comment>
<accession>G9XF69</accession>
<dbReference type="EMBL" id="AFZG01000063">
    <property type="protein sequence ID" value="EHL17461.1"/>
    <property type="molecule type" value="Genomic_DNA"/>
</dbReference>
<name>G9X0I6_9FIRM</name>
<evidence type="ECO:0000256" key="2">
    <source>
        <dbReference type="ARBA" id="ARBA00005806"/>
    </source>
</evidence>
<accession>V9HNM5</accession>
<dbReference type="HOGENOM" id="CLU_053697_0_0_9"/>
<reference evidence="7 10" key="1">
    <citation type="submission" date="2011-08" db="EMBL/GenBank/DDBJ databases">
        <title>The Genome Sequence of Eubacteriaceae bacterium ACC19a.</title>
        <authorList>
            <consortium name="The Broad Institute Genome Sequencing Platform"/>
            <person name="Earl A."/>
            <person name="Ward D."/>
            <person name="Feldgarden M."/>
            <person name="Gevers D."/>
            <person name="Sizova M."/>
            <person name="Hazen A."/>
            <person name="Epstein S."/>
            <person name="Young S.K."/>
            <person name="Zeng Q."/>
            <person name="Gargeya S."/>
            <person name="Fitzgerald M."/>
            <person name="Haas B."/>
            <person name="Abouelleil A."/>
            <person name="Alvarado L."/>
            <person name="Arachchi H.M."/>
            <person name="Berlin A."/>
            <person name="Brown A."/>
            <person name="Chapman S.B."/>
            <person name="Chen Z."/>
            <person name="Dunbar C."/>
            <person name="Freedman E."/>
            <person name="Gearin G."/>
            <person name="Gellesch M."/>
            <person name="Goldberg J."/>
            <person name="Griggs A."/>
            <person name="Gujja S."/>
            <person name="Heiman D."/>
            <person name="Howarth C."/>
            <person name="Larson L."/>
            <person name="Lui A."/>
            <person name="MacDonald P.J.P."/>
            <person name="Montmayeur A."/>
            <person name="Murphy C."/>
            <person name="Neiman D."/>
            <person name="Pearson M."/>
            <person name="Priest M."/>
            <person name="Roberts A."/>
            <person name="Saif S."/>
            <person name="Shea T."/>
            <person name="Shenoy N."/>
            <person name="Sisk P."/>
            <person name="Stolte C."/>
            <person name="Sykes S."/>
            <person name="Wortman J."/>
            <person name="Nusbaum C."/>
            <person name="Birren B."/>
        </authorList>
    </citation>
    <scope>NUCLEOTIDE SEQUENCE [LARGE SCALE GENOMIC DNA]</scope>
    <source>
        <strain evidence="7 10">ACC19a</strain>
    </source>
</reference>
<dbReference type="GO" id="GO:0046872">
    <property type="term" value="F:metal ion binding"/>
    <property type="evidence" value="ECO:0007669"/>
    <property type="project" value="UniProtKB-KW"/>
</dbReference>
<evidence type="ECO:0000313" key="9">
    <source>
        <dbReference type="Proteomes" id="UP000003379"/>
    </source>
</evidence>
<dbReference type="OrthoDB" id="355459at2"/>
<reference evidence="6 11" key="3">
    <citation type="submission" date="2012-05" db="EMBL/GenBank/DDBJ databases">
        <title>The Genome Sequence of Eubacteriaceae bacterium CM2.</title>
        <authorList>
            <consortium name="The Broad Institute Genome Sequencing Platform"/>
            <person name="Earl A."/>
            <person name="Ward D."/>
            <person name="Feldgarden M."/>
            <person name="Gevers D."/>
            <person name="Sizova M."/>
            <person name="Hazen A."/>
            <person name="Epstein S."/>
            <person name="Walker B."/>
            <person name="Young S.K."/>
            <person name="Zeng Q."/>
            <person name="Gargeya S."/>
            <person name="Fitzgerald M."/>
            <person name="Haas B."/>
            <person name="Abouelleil A."/>
            <person name="Alvarado L."/>
            <person name="Arachchi H.M."/>
            <person name="Berlin A."/>
            <person name="Chapman S.B."/>
            <person name="Goldberg J."/>
            <person name="Griggs A."/>
            <person name="Gujja S."/>
            <person name="Hansen M."/>
            <person name="Howarth C."/>
            <person name="Imamovic A."/>
            <person name="Larimer J."/>
            <person name="McCowen C."/>
            <person name="Montmayeur A."/>
            <person name="Murphy C."/>
            <person name="Neiman D."/>
            <person name="Pearson M."/>
            <person name="Priest M."/>
            <person name="Roberts A."/>
            <person name="Saif S."/>
            <person name="Shea T."/>
            <person name="Sisk P."/>
            <person name="Sykes S."/>
            <person name="Wortman J."/>
            <person name="Nusbaum C."/>
            <person name="Birren B."/>
        </authorList>
    </citation>
    <scope>NUCLEOTIDE SEQUENCE [LARGE SCALE GENOMIC DNA]</scope>
    <source>
        <strain evidence="6 11">CM2</strain>
    </source>
</reference>
<dbReference type="AlphaFoldDB" id="G9X0I6"/>
<dbReference type="Proteomes" id="UP000017818">
    <property type="component" value="Unassembled WGS sequence"/>
</dbReference>
<evidence type="ECO:0000313" key="11">
    <source>
        <dbReference type="Proteomes" id="UP000017818"/>
    </source>
</evidence>
<evidence type="ECO:0000256" key="4">
    <source>
        <dbReference type="ARBA" id="ARBA00023004"/>
    </source>
</evidence>
<dbReference type="Gene3D" id="1.20.1270.370">
    <property type="match status" value="1"/>
</dbReference>